<evidence type="ECO:0000313" key="2">
    <source>
        <dbReference type="Proteomes" id="UP000422648"/>
    </source>
</evidence>
<dbReference type="RefSeq" id="YP_009873835.1">
    <property type="nucleotide sequence ID" value="NC_049340.1"/>
</dbReference>
<organism evidence="1 2">
    <name type="scientific">Tenacibaculum phage PTm1</name>
    <dbReference type="NCBI Taxonomy" id="2547425"/>
    <lineage>
        <taxon>Viruses</taxon>
        <taxon>Duplodnaviria</taxon>
        <taxon>Heunggongvirae</taxon>
        <taxon>Uroviricota</taxon>
        <taxon>Caudoviricetes</taxon>
        <taxon>Shirahamavirus</taxon>
        <taxon>Shirahamavirus PTm1</taxon>
    </lineage>
</organism>
<name>A0A5S9HXF5_9CAUD</name>
<sequence>MPKVGVVKLDEFGEYTGQSTFSGTASIPIHYSFQKINFISIVMI</sequence>
<evidence type="ECO:0000313" key="1">
    <source>
        <dbReference type="EMBL" id="BBI90543.1"/>
    </source>
</evidence>
<dbReference type="KEGG" id="vg:55802956"/>
<dbReference type="Proteomes" id="UP000422648">
    <property type="component" value="Segment"/>
</dbReference>
<dbReference type="GeneID" id="55802956"/>
<dbReference type="EMBL" id="AP019524">
    <property type="protein sequence ID" value="BBI90543.1"/>
    <property type="molecule type" value="Genomic_DNA"/>
</dbReference>
<proteinExistence type="predicted"/>
<accession>A0A5S9HXF5</accession>
<reference evidence="1 2" key="1">
    <citation type="journal article" date="2019" name="Arch. Virol.">
        <title>A novel jumbo Tenacibaculum maritimum lytic phage with head-fiber-like appendages.</title>
        <authorList>
            <person name="Kawato Y."/>
            <person name="Istiqomah I."/>
            <person name="Gaafar A.Y."/>
            <person name="Hanaoka M."/>
            <person name="Ishimaru K."/>
            <person name="Yasuike M."/>
            <person name="Nishiki I."/>
            <person name="Nakamura Y."/>
            <person name="Fujiwara A."/>
            <person name="Nakai T."/>
        </authorList>
    </citation>
    <scope>NUCLEOTIDE SEQUENCE [LARGE SCALE GENOMIC DNA]</scope>
    <source>
        <strain evidence="1 2">PTm1</strain>
    </source>
</reference>
<protein>
    <submittedName>
        <fullName evidence="1">Uncharacterized protein</fullName>
    </submittedName>
</protein>
<keyword evidence="2" id="KW-1185">Reference proteome</keyword>